<sequence length="389" mass="42104">MGLLARLLGRPEQRAITAATMETAGVPIGQALSEHYGADTLNANLGTVVACINAVAGTMAAQPAYVYRRSEAGRVEAPSHPVARLIRQPNPHQTWADWLEWIIGEVLSRGNALSIVETDGAGRPIALTPVPWSHVSPLWSRSGRLVFDVAQYATPWGGVTERRRLLAEEVFHLKDRSDDGIIGRSRISRAPGVIQNAAALQAFSVAQWQNQATPSGALQFDGPLTPEALDRVRENLKQRHAGTGNARSIMLLPGGSRWVSLSVSPEDAEVLASRRFSREELASLYGVPAPVVGILDHATFTNSETLLRFFAQQTLAGWCRKVELEFARSVFGTSSGDYSLEISLDGLLRGDPAQRWAGHKIAVEAGILTPNECREIEGFNPRPEAANAA</sequence>
<reference evidence="1 2" key="1">
    <citation type="submission" date="2021-01" db="EMBL/GenBank/DDBJ databases">
        <title>Belnapia mucosa sp. nov. and Belnapia arida sp. nov., isolated from the Tabernas Desert (Almeria, Spain).</title>
        <authorList>
            <person name="Molina-Menor E."/>
            <person name="Vidal-Verdu A."/>
            <person name="Calonge A."/>
            <person name="Satari L."/>
            <person name="Pereto J."/>
            <person name="Porcar M."/>
        </authorList>
    </citation>
    <scope>NUCLEOTIDE SEQUENCE [LARGE SCALE GENOMIC DNA]</scope>
    <source>
        <strain evidence="1 2">T18</strain>
    </source>
</reference>
<accession>A0ABS1UGR8</accession>
<gene>
    <name evidence="1" type="ORF">JMJ56_31435</name>
</gene>
<name>A0ABS1UGR8_9PROT</name>
<dbReference type="EMBL" id="JAETWB010000073">
    <property type="protein sequence ID" value="MBL6082481.1"/>
    <property type="molecule type" value="Genomic_DNA"/>
</dbReference>
<dbReference type="InterPro" id="IPR006944">
    <property type="entry name" value="Phage/GTA_portal"/>
</dbReference>
<keyword evidence="2" id="KW-1185">Reference proteome</keyword>
<dbReference type="InterPro" id="IPR006427">
    <property type="entry name" value="Portal_HK97"/>
</dbReference>
<protein>
    <submittedName>
        <fullName evidence="1">Phage portal protein</fullName>
    </submittedName>
</protein>
<dbReference type="RefSeq" id="WP_202835792.1">
    <property type="nucleotide sequence ID" value="NZ_JAETWB010000073.1"/>
</dbReference>
<organism evidence="1 2">
    <name type="scientific">Belnapia arida</name>
    <dbReference type="NCBI Taxonomy" id="2804533"/>
    <lineage>
        <taxon>Bacteria</taxon>
        <taxon>Pseudomonadati</taxon>
        <taxon>Pseudomonadota</taxon>
        <taxon>Alphaproteobacteria</taxon>
        <taxon>Acetobacterales</taxon>
        <taxon>Roseomonadaceae</taxon>
        <taxon>Belnapia</taxon>
    </lineage>
</organism>
<dbReference type="Proteomes" id="UP000660885">
    <property type="component" value="Unassembled WGS sequence"/>
</dbReference>
<comment type="caution">
    <text evidence="1">The sequence shown here is derived from an EMBL/GenBank/DDBJ whole genome shotgun (WGS) entry which is preliminary data.</text>
</comment>
<evidence type="ECO:0000313" key="2">
    <source>
        <dbReference type="Proteomes" id="UP000660885"/>
    </source>
</evidence>
<dbReference type="Pfam" id="PF04860">
    <property type="entry name" value="Phage_portal"/>
    <property type="match status" value="1"/>
</dbReference>
<evidence type="ECO:0000313" key="1">
    <source>
        <dbReference type="EMBL" id="MBL6082481.1"/>
    </source>
</evidence>
<dbReference type="NCBIfam" id="TIGR01537">
    <property type="entry name" value="portal_HK97"/>
    <property type="match status" value="1"/>
</dbReference>
<proteinExistence type="predicted"/>